<proteinExistence type="predicted"/>
<evidence type="ECO:0000313" key="3">
    <source>
        <dbReference type="Proteomes" id="UP001283361"/>
    </source>
</evidence>
<name>A0AAE1DBQ9_9GAST</name>
<dbReference type="Proteomes" id="UP001283361">
    <property type="component" value="Unassembled WGS sequence"/>
</dbReference>
<gene>
    <name evidence="2" type="ORF">RRG08_046549</name>
</gene>
<evidence type="ECO:0000313" key="2">
    <source>
        <dbReference type="EMBL" id="KAK3764085.1"/>
    </source>
</evidence>
<accession>A0AAE1DBQ9</accession>
<protein>
    <submittedName>
        <fullName evidence="2">Uncharacterized protein</fullName>
    </submittedName>
</protein>
<comment type="caution">
    <text evidence="2">The sequence shown here is derived from an EMBL/GenBank/DDBJ whole genome shotgun (WGS) entry which is preliminary data.</text>
</comment>
<dbReference type="EMBL" id="JAWDGP010004473">
    <property type="protein sequence ID" value="KAK3764085.1"/>
    <property type="molecule type" value="Genomic_DNA"/>
</dbReference>
<feature type="region of interest" description="Disordered" evidence="1">
    <location>
        <begin position="43"/>
        <end position="70"/>
    </location>
</feature>
<dbReference type="AlphaFoldDB" id="A0AAE1DBQ9"/>
<keyword evidence="3" id="KW-1185">Reference proteome</keyword>
<evidence type="ECO:0000256" key="1">
    <source>
        <dbReference type="SAM" id="MobiDB-lite"/>
    </source>
</evidence>
<reference evidence="2" key="1">
    <citation type="journal article" date="2023" name="G3 (Bethesda)">
        <title>A reference genome for the long-term kleptoplast-retaining sea slug Elysia crispata morphotype clarki.</title>
        <authorList>
            <person name="Eastman K.E."/>
            <person name="Pendleton A.L."/>
            <person name="Shaikh M.A."/>
            <person name="Suttiyut T."/>
            <person name="Ogas R."/>
            <person name="Tomko P."/>
            <person name="Gavelis G."/>
            <person name="Widhalm J.R."/>
            <person name="Wisecaver J.H."/>
        </authorList>
    </citation>
    <scope>NUCLEOTIDE SEQUENCE</scope>
    <source>
        <strain evidence="2">ECLA1</strain>
    </source>
</reference>
<sequence>MLGKLKARVSPRSEAMMRVTVPSWNPKAQEPTPSGRTLQCYRLAGGGSGKKNHRGEHSSPGSEQIFLQEETRLKRRRLPLLTM</sequence>
<organism evidence="2 3">
    <name type="scientific">Elysia crispata</name>
    <name type="common">lettuce slug</name>
    <dbReference type="NCBI Taxonomy" id="231223"/>
    <lineage>
        <taxon>Eukaryota</taxon>
        <taxon>Metazoa</taxon>
        <taxon>Spiralia</taxon>
        <taxon>Lophotrochozoa</taxon>
        <taxon>Mollusca</taxon>
        <taxon>Gastropoda</taxon>
        <taxon>Heterobranchia</taxon>
        <taxon>Euthyneura</taxon>
        <taxon>Panpulmonata</taxon>
        <taxon>Sacoglossa</taxon>
        <taxon>Placobranchoidea</taxon>
        <taxon>Plakobranchidae</taxon>
        <taxon>Elysia</taxon>
    </lineage>
</organism>